<gene>
    <name evidence="15" type="primary">CNTNAP4_1</name>
    <name evidence="15" type="ORF">N1851_015406</name>
</gene>
<evidence type="ECO:0000256" key="3">
    <source>
        <dbReference type="ARBA" id="ARBA00022536"/>
    </source>
</evidence>
<dbReference type="PROSITE" id="PS50025">
    <property type="entry name" value="LAM_G_DOMAIN"/>
    <property type="match status" value="1"/>
</dbReference>
<evidence type="ECO:0000256" key="5">
    <source>
        <dbReference type="ARBA" id="ARBA00022729"/>
    </source>
</evidence>
<evidence type="ECO:0000259" key="14">
    <source>
        <dbReference type="PROSITE" id="PS50026"/>
    </source>
</evidence>
<proteinExistence type="inferred from homology"/>
<sequence>MYHDTRAKMFLQRLLPGQYVGYEEIGVPVSLLILFYFLFFLFLILFFIFIFLIPFIFLIHFFILFFPFHMLFFLILFIIFLFLFSFLFLMPFFLFIIFPFFIFLIFIFPCSSCSPYRAIDSGLLTHKESLPVRSLVLGDIQRAGSEAAYRGVSLTDMYGEVVPEGGGGSSSEGYLSSSASAINVLSLRLPENFWNAVFFDKETSYLHFPTFRAELSADISFLFKTTASSGVFLENLGIKDFIRIELSSSTEVLFSFDVGNGPLEVRVLAPQPLDDNRWHRVRAERNVKEASLSVDALPVATQEAPDDGHVHLQLNSLLFIGGTASRQKGFRGCIRALRLNGDTLDLEERARLTPGVRPGCPGHCSSYGSLCRNLGHCVERTRGFFCDCGLSAYTGAFCHRGPSHNGGHALDLMLSHGLPLNKLHMLDIPLSDHKAVIFQTQLPPPLPKPHSSILSRSLNSYLAQSFRQAFLAASPRKQWKRKWKKDKLKDSLDTLKGLMSIYQSAVKDARNSYFSNLISSQSQSQAFTVKCDKFLNHFINKIVGIRQQFSQSPESSVSPVIPLPC</sequence>
<feature type="domain" description="EGF-like" evidence="14">
    <location>
        <begin position="361"/>
        <end position="399"/>
    </location>
</feature>
<evidence type="ECO:0000256" key="9">
    <source>
        <dbReference type="ARBA" id="ARBA00023157"/>
    </source>
</evidence>
<dbReference type="EMBL" id="JAOPHQ010002844">
    <property type="protein sequence ID" value="KAK0145687.1"/>
    <property type="molecule type" value="Genomic_DNA"/>
</dbReference>
<evidence type="ECO:0000256" key="2">
    <source>
        <dbReference type="ARBA" id="ARBA00010241"/>
    </source>
</evidence>
<dbReference type="PANTHER" id="PTHR15036:SF40">
    <property type="entry name" value="CONTACTIN-ASSOCIATED PROTEIN-LIKE 4"/>
    <property type="match status" value="1"/>
</dbReference>
<evidence type="ECO:0000256" key="12">
    <source>
        <dbReference type="SAM" id="Phobius"/>
    </source>
</evidence>
<keyword evidence="3 10" id="KW-0245">EGF-like domain</keyword>
<protein>
    <submittedName>
        <fullName evidence="15">Contactin-associated protein-like 4</fullName>
    </submittedName>
</protein>
<dbReference type="Pfam" id="PF02210">
    <property type="entry name" value="Laminin_G_2"/>
    <property type="match status" value="1"/>
</dbReference>
<keyword evidence="16" id="KW-1185">Reference proteome</keyword>
<dbReference type="PANTHER" id="PTHR15036">
    <property type="entry name" value="PIKACHURIN-LIKE PROTEIN"/>
    <property type="match status" value="1"/>
</dbReference>
<dbReference type="InterPro" id="IPR000742">
    <property type="entry name" value="EGF"/>
</dbReference>
<dbReference type="InterPro" id="IPR013320">
    <property type="entry name" value="ConA-like_dom_sf"/>
</dbReference>
<evidence type="ECO:0000313" key="15">
    <source>
        <dbReference type="EMBL" id="KAK0145687.1"/>
    </source>
</evidence>
<dbReference type="Gene3D" id="2.60.120.200">
    <property type="match status" value="1"/>
</dbReference>
<accession>A0AA47P3R5</accession>
<evidence type="ECO:0000256" key="4">
    <source>
        <dbReference type="ARBA" id="ARBA00022692"/>
    </source>
</evidence>
<evidence type="ECO:0000313" key="16">
    <source>
        <dbReference type="Proteomes" id="UP001174136"/>
    </source>
</evidence>
<dbReference type="SUPFAM" id="SSF49899">
    <property type="entry name" value="Concanavalin A-like lectins/glucanases"/>
    <property type="match status" value="1"/>
</dbReference>
<dbReference type="CDD" id="cd00054">
    <property type="entry name" value="EGF_CA"/>
    <property type="match status" value="1"/>
</dbReference>
<comment type="similarity">
    <text evidence="2">Belongs to the neurexin family.</text>
</comment>
<evidence type="ECO:0000256" key="1">
    <source>
        <dbReference type="ARBA" id="ARBA00004479"/>
    </source>
</evidence>
<evidence type="ECO:0000256" key="6">
    <source>
        <dbReference type="ARBA" id="ARBA00022737"/>
    </source>
</evidence>
<keyword evidence="7 12" id="KW-1133">Transmembrane helix</keyword>
<comment type="caution">
    <text evidence="10">Lacks conserved residue(s) required for the propagation of feature annotation.</text>
</comment>
<comment type="caution">
    <text evidence="15">The sequence shown here is derived from an EMBL/GenBank/DDBJ whole genome shotgun (WGS) entry which is preliminary data.</text>
</comment>
<dbReference type="InterPro" id="IPR001791">
    <property type="entry name" value="Laminin_G"/>
</dbReference>
<dbReference type="Proteomes" id="UP001174136">
    <property type="component" value="Unassembled WGS sequence"/>
</dbReference>
<comment type="subcellular location">
    <subcellularLocation>
        <location evidence="1">Membrane</location>
        <topology evidence="1">Single-pass type I membrane protein</topology>
    </subcellularLocation>
</comment>
<dbReference type="FunFam" id="2.60.120.200:FF:000026">
    <property type="entry name" value="contactin-associated protein-like 4 isoform X1"/>
    <property type="match status" value="1"/>
</dbReference>
<organism evidence="15 16">
    <name type="scientific">Merluccius polli</name>
    <name type="common">Benguela hake</name>
    <name type="synonym">Merluccius cadenati</name>
    <dbReference type="NCBI Taxonomy" id="89951"/>
    <lineage>
        <taxon>Eukaryota</taxon>
        <taxon>Metazoa</taxon>
        <taxon>Chordata</taxon>
        <taxon>Craniata</taxon>
        <taxon>Vertebrata</taxon>
        <taxon>Euteleostomi</taxon>
        <taxon>Actinopterygii</taxon>
        <taxon>Neopterygii</taxon>
        <taxon>Teleostei</taxon>
        <taxon>Neoteleostei</taxon>
        <taxon>Acanthomorphata</taxon>
        <taxon>Zeiogadaria</taxon>
        <taxon>Gadariae</taxon>
        <taxon>Gadiformes</taxon>
        <taxon>Gadoidei</taxon>
        <taxon>Merlucciidae</taxon>
        <taxon>Merluccius</taxon>
    </lineage>
</organism>
<keyword evidence="8 12" id="KW-0472">Membrane</keyword>
<evidence type="ECO:0000256" key="7">
    <source>
        <dbReference type="ARBA" id="ARBA00022989"/>
    </source>
</evidence>
<name>A0AA47P3R5_MERPO</name>
<feature type="transmembrane region" description="Helical" evidence="12">
    <location>
        <begin position="73"/>
        <end position="106"/>
    </location>
</feature>
<reference evidence="15" key="1">
    <citation type="journal article" date="2023" name="Front. Mar. Sci.">
        <title>A new Merluccius polli reference genome to investigate the effects of global change in West African waters.</title>
        <authorList>
            <person name="Mateo J.L."/>
            <person name="Blanco-Fernandez C."/>
            <person name="Garcia-Vazquez E."/>
            <person name="Machado-Schiaffino G."/>
        </authorList>
    </citation>
    <scope>NUCLEOTIDE SEQUENCE</scope>
    <source>
        <strain evidence="15">C29</strain>
        <tissue evidence="15">Fin</tissue>
    </source>
</reference>
<feature type="transmembrane region" description="Helical" evidence="12">
    <location>
        <begin position="33"/>
        <end position="66"/>
    </location>
</feature>
<keyword evidence="5" id="KW-0732">Signal</keyword>
<evidence type="ECO:0000256" key="11">
    <source>
        <dbReference type="PROSITE-ProRule" id="PRU00122"/>
    </source>
</evidence>
<feature type="disulfide bond" evidence="11">
    <location>
        <begin position="333"/>
        <end position="360"/>
    </location>
</feature>
<dbReference type="SMART" id="SM00282">
    <property type="entry name" value="LamG"/>
    <property type="match status" value="1"/>
</dbReference>
<keyword evidence="6" id="KW-0677">Repeat</keyword>
<evidence type="ECO:0000259" key="13">
    <source>
        <dbReference type="PROSITE" id="PS50025"/>
    </source>
</evidence>
<feature type="domain" description="Laminin G" evidence="13">
    <location>
        <begin position="195"/>
        <end position="360"/>
    </location>
</feature>
<dbReference type="GO" id="GO:0016020">
    <property type="term" value="C:membrane"/>
    <property type="evidence" value="ECO:0007669"/>
    <property type="project" value="UniProtKB-SubCell"/>
</dbReference>
<keyword evidence="9 11" id="KW-1015">Disulfide bond</keyword>
<dbReference type="AlphaFoldDB" id="A0AA47P3R5"/>
<evidence type="ECO:0000256" key="10">
    <source>
        <dbReference type="PROSITE-ProRule" id="PRU00076"/>
    </source>
</evidence>
<keyword evidence="4 12" id="KW-0812">Transmembrane</keyword>
<dbReference type="CDD" id="cd00110">
    <property type="entry name" value="LamG"/>
    <property type="match status" value="1"/>
</dbReference>
<dbReference type="InterPro" id="IPR050372">
    <property type="entry name" value="Neurexin-related_CASP"/>
</dbReference>
<dbReference type="PROSITE" id="PS50026">
    <property type="entry name" value="EGF_3"/>
    <property type="match status" value="1"/>
</dbReference>
<evidence type="ECO:0000256" key="8">
    <source>
        <dbReference type="ARBA" id="ARBA00023136"/>
    </source>
</evidence>
<dbReference type="Gene3D" id="2.10.25.10">
    <property type="entry name" value="Laminin"/>
    <property type="match status" value="1"/>
</dbReference>